<proteinExistence type="predicted"/>
<dbReference type="Proteomes" id="UP000886198">
    <property type="component" value="Unassembled WGS sequence"/>
</dbReference>
<accession>A0A7C1CW42</accession>
<gene>
    <name evidence="2" type="ORF">ENN47_08755</name>
</gene>
<dbReference type="EMBL" id="DSBT01000256">
    <property type="protein sequence ID" value="HDP78255.1"/>
    <property type="molecule type" value="Genomic_DNA"/>
</dbReference>
<dbReference type="AlphaFoldDB" id="A0A7C1CW42"/>
<evidence type="ECO:0000256" key="1">
    <source>
        <dbReference type="SAM" id="SignalP"/>
    </source>
</evidence>
<feature type="signal peptide" evidence="1">
    <location>
        <begin position="1"/>
        <end position="19"/>
    </location>
</feature>
<reference evidence="2" key="1">
    <citation type="journal article" date="2020" name="mSystems">
        <title>Genome- and Community-Level Interaction Insights into Carbon Utilization and Element Cycling Functions of Hydrothermarchaeota in Hydrothermal Sediment.</title>
        <authorList>
            <person name="Zhou Z."/>
            <person name="Liu Y."/>
            <person name="Xu W."/>
            <person name="Pan J."/>
            <person name="Luo Z.H."/>
            <person name="Li M."/>
        </authorList>
    </citation>
    <scope>NUCLEOTIDE SEQUENCE [LARGE SCALE GENOMIC DNA]</scope>
    <source>
        <strain evidence="2">SpSt-1179</strain>
    </source>
</reference>
<keyword evidence="1" id="KW-0732">Signal</keyword>
<feature type="chain" id="PRO_5027854723" description="RHS repeat protein" evidence="1">
    <location>
        <begin position="20"/>
        <end position="373"/>
    </location>
</feature>
<evidence type="ECO:0008006" key="3">
    <source>
        <dbReference type="Google" id="ProtNLM"/>
    </source>
</evidence>
<organism evidence="2">
    <name type="scientific">Mesotoga infera</name>
    <dbReference type="NCBI Taxonomy" id="1236046"/>
    <lineage>
        <taxon>Bacteria</taxon>
        <taxon>Thermotogati</taxon>
        <taxon>Thermotogota</taxon>
        <taxon>Thermotogae</taxon>
        <taxon>Kosmotogales</taxon>
        <taxon>Kosmotogaceae</taxon>
        <taxon>Mesotoga</taxon>
    </lineage>
</organism>
<dbReference type="Gene3D" id="2.180.10.10">
    <property type="entry name" value="RHS repeat-associated core"/>
    <property type="match status" value="1"/>
</dbReference>
<sequence>MRALCIAIIMILLSTAALAVESEIESASGNIERITVSQVTYSEENGVMKPQKRESKRIEVFSQQGWPVITALHTNGREYSRIEYTYDTAGLVLESRYYRNASANFTSKTQFSYDSYGRVIEEKTYDYWPPLLGPHRLVERVEITYEREGREIHRVRTNQLGAVLSKTKLILDEDGRVLEESVLDGSGKLTSRTVYEYDDSRLSKIFSINNALSLNEGTTISDVDFIFDRKTNTFSGGSVVQSLRRVSDGYFEIVEKREMEEEVEGTVWVSLPVEPFYVSLEYSGSLKTTISRNAEGDVVLLEAFCGEETVVIAEYSYDSTGLITSREYIAGELHLRIEYTFDSRGNWIEERLYKEKSNEFSLLSAIERIIEYY</sequence>
<name>A0A7C1CW42_9BACT</name>
<evidence type="ECO:0000313" key="2">
    <source>
        <dbReference type="EMBL" id="HDP78255.1"/>
    </source>
</evidence>
<protein>
    <recommendedName>
        <fullName evidence="3">RHS repeat protein</fullName>
    </recommendedName>
</protein>
<comment type="caution">
    <text evidence="2">The sequence shown here is derived from an EMBL/GenBank/DDBJ whole genome shotgun (WGS) entry which is preliminary data.</text>
</comment>